<accession>A0A8T9C6P9</accession>
<dbReference type="InterPro" id="IPR013780">
    <property type="entry name" value="Glyco_hydro_b"/>
</dbReference>
<comment type="similarity">
    <text evidence="1 2">Belongs to the glycosyl hydrolase 31 family.</text>
</comment>
<evidence type="ECO:0000259" key="4">
    <source>
        <dbReference type="Pfam" id="PF21365"/>
    </source>
</evidence>
<proteinExistence type="inferred from homology"/>
<dbReference type="CDD" id="cd14752">
    <property type="entry name" value="GH31_N"/>
    <property type="match status" value="1"/>
</dbReference>
<evidence type="ECO:0000256" key="1">
    <source>
        <dbReference type="ARBA" id="ARBA00007806"/>
    </source>
</evidence>
<organism evidence="5 6">
    <name type="scientific">Lachnellula suecica</name>
    <dbReference type="NCBI Taxonomy" id="602035"/>
    <lineage>
        <taxon>Eukaryota</taxon>
        <taxon>Fungi</taxon>
        <taxon>Dikarya</taxon>
        <taxon>Ascomycota</taxon>
        <taxon>Pezizomycotina</taxon>
        <taxon>Leotiomycetes</taxon>
        <taxon>Helotiales</taxon>
        <taxon>Lachnaceae</taxon>
        <taxon>Lachnellula</taxon>
    </lineage>
</organism>
<keyword evidence="2" id="KW-0378">Hydrolase</keyword>
<dbReference type="SUPFAM" id="SSF51445">
    <property type="entry name" value="(Trans)glycosidases"/>
    <property type="match status" value="1"/>
</dbReference>
<keyword evidence="6" id="KW-1185">Reference proteome</keyword>
<evidence type="ECO:0000313" key="6">
    <source>
        <dbReference type="Proteomes" id="UP000469558"/>
    </source>
</evidence>
<reference evidence="5 6" key="1">
    <citation type="submission" date="2018-05" db="EMBL/GenBank/DDBJ databases">
        <title>Genome sequencing and assembly of the regulated plant pathogen Lachnellula willkommii and related sister species for the development of diagnostic species identification markers.</title>
        <authorList>
            <person name="Giroux E."/>
            <person name="Bilodeau G."/>
        </authorList>
    </citation>
    <scope>NUCLEOTIDE SEQUENCE [LARGE SCALE GENOMIC DNA]</scope>
    <source>
        <strain evidence="5 6">CBS 268.59</strain>
    </source>
</reference>
<dbReference type="SUPFAM" id="SSF51011">
    <property type="entry name" value="Glycosyl hydrolase domain"/>
    <property type="match status" value="1"/>
</dbReference>
<dbReference type="Gene3D" id="3.20.20.80">
    <property type="entry name" value="Glycosidases"/>
    <property type="match status" value="1"/>
</dbReference>
<dbReference type="EMBL" id="QGMK01000498">
    <property type="protein sequence ID" value="TVY81338.1"/>
    <property type="molecule type" value="Genomic_DNA"/>
</dbReference>
<dbReference type="InterPro" id="IPR048395">
    <property type="entry name" value="Glyco_hydro_31_C"/>
</dbReference>
<feature type="domain" description="Glycoside hydrolase family 31 TIM barrel" evidence="3">
    <location>
        <begin position="219"/>
        <end position="510"/>
    </location>
</feature>
<feature type="domain" description="Glycosyl hydrolase family 31 C-terminal" evidence="4">
    <location>
        <begin position="521"/>
        <end position="608"/>
    </location>
</feature>
<dbReference type="InterPro" id="IPR000322">
    <property type="entry name" value="Glyco_hydro_31_TIM"/>
</dbReference>
<sequence>MKLPITATAIAIYLSDLPVATFLSNSAPYSVYIHNDKSTVNNSAILVGSTNASATPAGASFSGQITYETISPQVVKVQVHTNNNFSFIGARFNTPTDDLFYGVWEYPFSNKLANTNVSFDLKGVGNADGINWSNARAPFFITTAGYGVYADTLETGSFDFSTPGQAQFVFNTRNLTYYIIQQKSKDNYKSIIQEYTSLSSRIEMPPDSGYGPEFWSDDFTMDFHESVSNAQENYYDVINHLYDNKIRATSMFADRPYGTGNSSFGNFDFDPKFYPNPKEFVANLSKFGFDFQVWVANRAFLDTQLFNASIENNWLFPGIDPVQFQGPALNLSIPAAYNYFKDRLSAFTDVGVKGYKIDRGEEGEMPVSEQNIQIALFEQLCYENMVEKWGVSNYYTFARNAVDRSRSRTYVWNGDSHSNFTGLAYTVASGIRSGLLGFSQWGSDTGGYVRGTNDPTEELWARWMYFSAFSPSYEIMVGTGHTPWYPPYTSRLINVLRDTAQLHTELIPYIKSYTYQATQTGVPVIRALFLEYPEDKNVYETSDTYAFGSEFLVAPIVTAGGTRDVYFPWGSSYLEYFNKTQVFSGGSTHSVSLEWEYAPIYVREGAIIPKGDIFEGNHKWSTWKPWLGIEVFPSYGVANSNFKYYGGKQNRTSQIATETNKSKRSVRITYDDLGTTGKLVVFGKHGNNTYQLDEGGGDVTIADFDSLFD</sequence>
<name>A0A8T9C6P9_9HELO</name>
<dbReference type="AlphaFoldDB" id="A0A8T9C6P9"/>
<dbReference type="Pfam" id="PF21365">
    <property type="entry name" value="Glyco_hydro_31_3rd"/>
    <property type="match status" value="1"/>
</dbReference>
<dbReference type="InterPro" id="IPR051816">
    <property type="entry name" value="Glycosyl_Hydrolase_31"/>
</dbReference>
<gene>
    <name evidence="5" type="primary">agdD</name>
    <name evidence="5" type="ORF">LSUE1_G009187</name>
</gene>
<dbReference type="InterPro" id="IPR017853">
    <property type="entry name" value="GH"/>
</dbReference>
<evidence type="ECO:0000256" key="2">
    <source>
        <dbReference type="RuleBase" id="RU361185"/>
    </source>
</evidence>
<evidence type="ECO:0000313" key="5">
    <source>
        <dbReference type="EMBL" id="TVY81338.1"/>
    </source>
</evidence>
<dbReference type="InterPro" id="IPR011013">
    <property type="entry name" value="Gal_mutarotase_sf_dom"/>
</dbReference>
<dbReference type="GO" id="GO:0004553">
    <property type="term" value="F:hydrolase activity, hydrolyzing O-glycosyl compounds"/>
    <property type="evidence" value="ECO:0007669"/>
    <property type="project" value="InterPro"/>
</dbReference>
<dbReference type="GO" id="GO:0030246">
    <property type="term" value="F:carbohydrate binding"/>
    <property type="evidence" value="ECO:0007669"/>
    <property type="project" value="InterPro"/>
</dbReference>
<comment type="caution">
    <text evidence="5">The sequence shown here is derived from an EMBL/GenBank/DDBJ whole genome shotgun (WGS) entry which is preliminary data.</text>
</comment>
<dbReference type="Proteomes" id="UP000469558">
    <property type="component" value="Unassembled WGS sequence"/>
</dbReference>
<dbReference type="PANTHER" id="PTHR43863:SF2">
    <property type="entry name" value="MALTASE-GLUCOAMYLASE"/>
    <property type="match status" value="1"/>
</dbReference>
<dbReference type="PANTHER" id="PTHR43863">
    <property type="entry name" value="HYDROLASE, PUTATIVE (AFU_ORTHOLOGUE AFUA_1G03140)-RELATED"/>
    <property type="match status" value="1"/>
</dbReference>
<dbReference type="GO" id="GO:0005975">
    <property type="term" value="P:carbohydrate metabolic process"/>
    <property type="evidence" value="ECO:0007669"/>
    <property type="project" value="InterPro"/>
</dbReference>
<dbReference type="SUPFAM" id="SSF74650">
    <property type="entry name" value="Galactose mutarotase-like"/>
    <property type="match status" value="1"/>
</dbReference>
<dbReference type="Pfam" id="PF01055">
    <property type="entry name" value="Glyco_hydro_31_2nd"/>
    <property type="match status" value="1"/>
</dbReference>
<evidence type="ECO:0000259" key="3">
    <source>
        <dbReference type="Pfam" id="PF01055"/>
    </source>
</evidence>
<keyword evidence="2" id="KW-0326">Glycosidase</keyword>
<dbReference type="OrthoDB" id="10070917at2759"/>
<dbReference type="Gene3D" id="2.60.40.1760">
    <property type="entry name" value="glycosyl hydrolase (family 31)"/>
    <property type="match status" value="1"/>
</dbReference>
<dbReference type="Gene3D" id="2.60.40.1180">
    <property type="entry name" value="Golgi alpha-mannosidase II"/>
    <property type="match status" value="1"/>
</dbReference>
<protein>
    <submittedName>
        <fullName evidence="5">Alpha-xylosidase</fullName>
    </submittedName>
</protein>